<evidence type="ECO:0000313" key="1">
    <source>
        <dbReference type="EMBL" id="KDR42735.1"/>
    </source>
</evidence>
<proteinExistence type="predicted"/>
<organism evidence="1 2">
    <name type="scientific">Caballeronia glathei</name>
    <dbReference type="NCBI Taxonomy" id="60547"/>
    <lineage>
        <taxon>Bacteria</taxon>
        <taxon>Pseudomonadati</taxon>
        <taxon>Pseudomonadota</taxon>
        <taxon>Betaproteobacteria</taxon>
        <taxon>Burkholderiales</taxon>
        <taxon>Burkholderiaceae</taxon>
        <taxon>Caballeronia</taxon>
    </lineage>
</organism>
<evidence type="ECO:0000313" key="2">
    <source>
        <dbReference type="Proteomes" id="UP000027466"/>
    </source>
</evidence>
<gene>
    <name evidence="1" type="ORF">BG61_06175</name>
</gene>
<name>A0A069PQ62_9BURK</name>
<dbReference type="EMBL" id="JFHC01000013">
    <property type="protein sequence ID" value="KDR42735.1"/>
    <property type="molecule type" value="Genomic_DNA"/>
</dbReference>
<accession>A0A069PQ62</accession>
<sequence length="131" mass="14527">MLSSSRSSIQTMRTQFIRKEGSSTVRLEIGKHFAELNTSDVDALIEQLSAVRAVLQPAVPAHVSRRRQYAIEIDPCWYAEPHPASESVVLFLRDTGAGWAGFAIPRTGALRLRDGLARYIHAVETRLGLPN</sequence>
<keyword evidence="2" id="KW-1185">Reference proteome</keyword>
<reference evidence="1 2" key="1">
    <citation type="submission" date="2014-03" db="EMBL/GenBank/DDBJ databases">
        <title>Draft Genome Sequences of Four Burkholderia Strains.</title>
        <authorList>
            <person name="Liu X.Y."/>
            <person name="Li C.X."/>
            <person name="Xu J.H."/>
        </authorList>
    </citation>
    <scope>NUCLEOTIDE SEQUENCE [LARGE SCALE GENOMIC DNA]</scope>
    <source>
        <strain evidence="1 2">DSM 50014</strain>
    </source>
</reference>
<dbReference type="STRING" id="60547.GCA_000751215_05923"/>
<dbReference type="AlphaFoldDB" id="A0A069PQ62"/>
<dbReference type="Proteomes" id="UP000027466">
    <property type="component" value="Unassembled WGS sequence"/>
</dbReference>
<comment type="caution">
    <text evidence="1">The sequence shown here is derived from an EMBL/GenBank/DDBJ whole genome shotgun (WGS) entry which is preliminary data.</text>
</comment>
<protein>
    <submittedName>
        <fullName evidence="1">Uncharacterized protein</fullName>
    </submittedName>
</protein>